<dbReference type="PROSITE" id="PS51257">
    <property type="entry name" value="PROKAR_LIPOPROTEIN"/>
    <property type="match status" value="1"/>
</dbReference>
<feature type="signal peptide" evidence="2">
    <location>
        <begin position="1"/>
        <end position="23"/>
    </location>
</feature>
<protein>
    <submittedName>
        <fullName evidence="3">Uncharacterized protein</fullName>
    </submittedName>
</protein>
<gene>
    <name evidence="3" type="ORF">GCM10009754_07240</name>
</gene>
<evidence type="ECO:0000313" key="4">
    <source>
        <dbReference type="Proteomes" id="UP001501116"/>
    </source>
</evidence>
<accession>A0ABP5BE68</accession>
<dbReference type="EMBL" id="BAAANN010000002">
    <property type="protein sequence ID" value="GAA1942396.1"/>
    <property type="molecule type" value="Genomic_DNA"/>
</dbReference>
<dbReference type="RefSeq" id="WP_344413306.1">
    <property type="nucleotide sequence ID" value="NZ_BAAANN010000002.1"/>
</dbReference>
<reference evidence="4" key="1">
    <citation type="journal article" date="2019" name="Int. J. Syst. Evol. Microbiol.">
        <title>The Global Catalogue of Microorganisms (GCM) 10K type strain sequencing project: providing services to taxonomists for standard genome sequencing and annotation.</title>
        <authorList>
            <consortium name="The Broad Institute Genomics Platform"/>
            <consortium name="The Broad Institute Genome Sequencing Center for Infectious Disease"/>
            <person name="Wu L."/>
            <person name="Ma J."/>
        </authorList>
    </citation>
    <scope>NUCLEOTIDE SEQUENCE [LARGE SCALE GENOMIC DNA]</scope>
    <source>
        <strain evidence="4">JCM 14545</strain>
    </source>
</reference>
<feature type="region of interest" description="Disordered" evidence="1">
    <location>
        <begin position="26"/>
        <end position="48"/>
    </location>
</feature>
<dbReference type="Proteomes" id="UP001501116">
    <property type="component" value="Unassembled WGS sequence"/>
</dbReference>
<evidence type="ECO:0000256" key="1">
    <source>
        <dbReference type="SAM" id="MobiDB-lite"/>
    </source>
</evidence>
<evidence type="ECO:0000313" key="3">
    <source>
        <dbReference type="EMBL" id="GAA1942396.1"/>
    </source>
</evidence>
<name>A0ABP5BE68_9PSEU</name>
<organism evidence="3 4">
    <name type="scientific">Amycolatopsis minnesotensis</name>
    <dbReference type="NCBI Taxonomy" id="337894"/>
    <lineage>
        <taxon>Bacteria</taxon>
        <taxon>Bacillati</taxon>
        <taxon>Actinomycetota</taxon>
        <taxon>Actinomycetes</taxon>
        <taxon>Pseudonocardiales</taxon>
        <taxon>Pseudonocardiaceae</taxon>
        <taxon>Amycolatopsis</taxon>
    </lineage>
</organism>
<feature type="chain" id="PRO_5047008300" evidence="2">
    <location>
        <begin position="24"/>
        <end position="209"/>
    </location>
</feature>
<keyword evidence="4" id="KW-1185">Reference proteome</keyword>
<comment type="caution">
    <text evidence="3">The sequence shown here is derived from an EMBL/GenBank/DDBJ whole genome shotgun (WGS) entry which is preliminary data.</text>
</comment>
<sequence>MRPGKTALAALVSVMGLSLVACGQQPQRVSPGAAPDGPGISRGEAEQQAPTVRWADDYCLAVGKLVQSLSSMPAVDPSSTERALQTSSKLLGSMLTGLDDTLQQLRRLPRSPVEAGEGVRDTAIETFSGARAKVAAARQRVDSTPPGDPSAKDALSAASGPIDEVSKIELLDGFTSVPELSTASAQAVSCQQLTNHGGPSASLSRPGTP</sequence>
<evidence type="ECO:0000256" key="2">
    <source>
        <dbReference type="SAM" id="SignalP"/>
    </source>
</evidence>
<feature type="region of interest" description="Disordered" evidence="1">
    <location>
        <begin position="135"/>
        <end position="159"/>
    </location>
</feature>
<proteinExistence type="predicted"/>
<keyword evidence="2" id="KW-0732">Signal</keyword>